<gene>
    <name evidence="5" type="ORF">GCM10008995_07200</name>
</gene>
<keyword evidence="3" id="KW-0456">Lyase</keyword>
<dbReference type="InterPro" id="IPR000634">
    <property type="entry name" value="Ser/Thr_deHydtase_PyrdxlP-BS"/>
</dbReference>
<dbReference type="AlphaFoldDB" id="A0A830E8K0"/>
<dbReference type="InterPro" id="IPR050147">
    <property type="entry name" value="Ser/Thr_Dehydratase"/>
</dbReference>
<dbReference type="Gene3D" id="3.40.50.1100">
    <property type="match status" value="2"/>
</dbReference>
<dbReference type="GO" id="GO:0030170">
    <property type="term" value="F:pyridoxal phosphate binding"/>
    <property type="evidence" value="ECO:0007669"/>
    <property type="project" value="InterPro"/>
</dbReference>
<dbReference type="OrthoDB" id="85597at2157"/>
<dbReference type="PANTHER" id="PTHR48078:SF6">
    <property type="entry name" value="L-THREONINE DEHYDRATASE CATABOLIC TDCB"/>
    <property type="match status" value="1"/>
</dbReference>
<evidence type="ECO:0000259" key="4">
    <source>
        <dbReference type="Pfam" id="PF00291"/>
    </source>
</evidence>
<evidence type="ECO:0000256" key="2">
    <source>
        <dbReference type="ARBA" id="ARBA00022898"/>
    </source>
</evidence>
<dbReference type="GO" id="GO:0009097">
    <property type="term" value="P:isoleucine biosynthetic process"/>
    <property type="evidence" value="ECO:0007669"/>
    <property type="project" value="TreeGrafter"/>
</dbReference>
<dbReference type="Proteomes" id="UP000653099">
    <property type="component" value="Unassembled WGS sequence"/>
</dbReference>
<dbReference type="GO" id="GO:0003941">
    <property type="term" value="F:L-serine ammonia-lyase activity"/>
    <property type="evidence" value="ECO:0007669"/>
    <property type="project" value="TreeGrafter"/>
</dbReference>
<comment type="caution">
    <text evidence="5">The sequence shown here is derived from an EMBL/GenBank/DDBJ whole genome shotgun (WGS) entry which is preliminary data.</text>
</comment>
<evidence type="ECO:0000313" key="5">
    <source>
        <dbReference type="EMBL" id="GGI99902.1"/>
    </source>
</evidence>
<dbReference type="GO" id="GO:0006567">
    <property type="term" value="P:L-threonine catabolic process"/>
    <property type="evidence" value="ECO:0007669"/>
    <property type="project" value="TreeGrafter"/>
</dbReference>
<dbReference type="RefSeq" id="WP_188786028.1">
    <property type="nucleotide sequence ID" value="NZ_BMOC01000003.1"/>
</dbReference>
<dbReference type="SUPFAM" id="SSF53686">
    <property type="entry name" value="Tryptophan synthase beta subunit-like PLP-dependent enzymes"/>
    <property type="match status" value="1"/>
</dbReference>
<sequence length="375" mass="39189">MSGTHPLDLACSVCDRTYDRESWQWQCACGAPLEFATNPWDGDTAFGADVDADPPESWTDTAAGLWSFEAFLPVTQRVSLGEGLTPLVDAPAWDAEFKLEYVSPTGSFKDRGATATLSVAAALGVDRVVEDSSGNAGAAIATYAARAGIDADIYVPASVKPAKRRAIERAGATAVPIEGSREAVTRACVDAVESGDAWYASHAWNPAFFAGTATFAYEVCAQRGWTAPDAVVLPVGHGTLFLGAYRGFRALEALGWIDEVPRLLGAQAAGYAPIVADIYGQDAAAGDNDAADGIQIREPVRKTQILNAIDATDGDAIALSESAVAEALDALHRRGFYTEPTCAAAPAALDVYRERGTLSPGADVVVPLTGSGLKS</sequence>
<comment type="cofactor">
    <cofactor evidence="1">
        <name>pyridoxal 5'-phosphate</name>
        <dbReference type="ChEBI" id="CHEBI:597326"/>
    </cofactor>
</comment>
<reference evidence="5" key="2">
    <citation type="submission" date="2020-09" db="EMBL/GenBank/DDBJ databases">
        <authorList>
            <person name="Sun Q."/>
            <person name="Ohkuma M."/>
        </authorList>
    </citation>
    <scope>NUCLEOTIDE SEQUENCE</scope>
    <source>
        <strain evidence="5">JCM 14359</strain>
    </source>
</reference>
<dbReference type="PROSITE" id="PS00165">
    <property type="entry name" value="DEHYDRATASE_SER_THR"/>
    <property type="match status" value="1"/>
</dbReference>
<protein>
    <submittedName>
        <fullName evidence="5">Threonine synthase</fullName>
    </submittedName>
</protein>
<dbReference type="InterPro" id="IPR001926">
    <property type="entry name" value="TrpB-like_PALP"/>
</dbReference>
<proteinExistence type="predicted"/>
<organism evidence="5 6">
    <name type="scientific">Halobellus salinus</name>
    <dbReference type="NCBI Taxonomy" id="931585"/>
    <lineage>
        <taxon>Archaea</taxon>
        <taxon>Methanobacteriati</taxon>
        <taxon>Methanobacteriota</taxon>
        <taxon>Stenosarchaea group</taxon>
        <taxon>Halobacteria</taxon>
        <taxon>Halobacteriales</taxon>
        <taxon>Haloferacaceae</taxon>
        <taxon>Halobellus</taxon>
    </lineage>
</organism>
<evidence type="ECO:0000256" key="3">
    <source>
        <dbReference type="ARBA" id="ARBA00023239"/>
    </source>
</evidence>
<keyword evidence="6" id="KW-1185">Reference proteome</keyword>
<accession>A0A830E8K0</accession>
<dbReference type="InterPro" id="IPR036052">
    <property type="entry name" value="TrpB-like_PALP_sf"/>
</dbReference>
<name>A0A830E8K0_9EURY</name>
<dbReference type="GO" id="GO:0006565">
    <property type="term" value="P:L-serine catabolic process"/>
    <property type="evidence" value="ECO:0007669"/>
    <property type="project" value="TreeGrafter"/>
</dbReference>
<dbReference type="PANTHER" id="PTHR48078">
    <property type="entry name" value="THREONINE DEHYDRATASE, MITOCHONDRIAL-RELATED"/>
    <property type="match status" value="1"/>
</dbReference>
<dbReference type="EMBL" id="BMOC01000003">
    <property type="protein sequence ID" value="GGI99902.1"/>
    <property type="molecule type" value="Genomic_DNA"/>
</dbReference>
<keyword evidence="2" id="KW-0663">Pyridoxal phosphate</keyword>
<evidence type="ECO:0000313" key="6">
    <source>
        <dbReference type="Proteomes" id="UP000653099"/>
    </source>
</evidence>
<dbReference type="Pfam" id="PF00291">
    <property type="entry name" value="PALP"/>
    <property type="match status" value="1"/>
</dbReference>
<reference evidence="5" key="1">
    <citation type="journal article" date="2014" name="Int. J. Syst. Evol. Microbiol.">
        <title>Complete genome sequence of Corynebacterium casei LMG S-19264T (=DSM 44701T), isolated from a smear-ripened cheese.</title>
        <authorList>
            <consortium name="US DOE Joint Genome Institute (JGI-PGF)"/>
            <person name="Walter F."/>
            <person name="Albersmeier A."/>
            <person name="Kalinowski J."/>
            <person name="Ruckert C."/>
        </authorList>
    </citation>
    <scope>NUCLEOTIDE SEQUENCE</scope>
    <source>
        <strain evidence="5">JCM 14359</strain>
    </source>
</reference>
<dbReference type="GO" id="GO:0004794">
    <property type="term" value="F:threonine deaminase activity"/>
    <property type="evidence" value="ECO:0007669"/>
    <property type="project" value="TreeGrafter"/>
</dbReference>
<evidence type="ECO:0000256" key="1">
    <source>
        <dbReference type="ARBA" id="ARBA00001933"/>
    </source>
</evidence>
<feature type="domain" description="Tryptophan synthase beta chain-like PALP" evidence="4">
    <location>
        <begin position="78"/>
        <end position="370"/>
    </location>
</feature>